<dbReference type="InterPro" id="IPR011006">
    <property type="entry name" value="CheY-like_superfamily"/>
</dbReference>
<dbReference type="InterPro" id="IPR009057">
    <property type="entry name" value="Homeodomain-like_sf"/>
</dbReference>
<name>A0A3G9IPZ2_9BACL</name>
<dbReference type="Gene3D" id="3.40.50.2300">
    <property type="match status" value="1"/>
</dbReference>
<keyword evidence="1" id="KW-0805">Transcription regulation</keyword>
<dbReference type="KEGG" id="pbk:Back11_16870"/>
<dbReference type="Gene3D" id="1.10.10.60">
    <property type="entry name" value="Homeodomain-like"/>
    <property type="match status" value="2"/>
</dbReference>
<reference evidence="4 5" key="1">
    <citation type="submission" date="2018-11" db="EMBL/GenBank/DDBJ databases">
        <title>Complete genome sequence of Paenibacillus baekrokdamisoli strain KCTC 33723.</title>
        <authorList>
            <person name="Kang S.W."/>
            <person name="Lee K.C."/>
            <person name="Kim K.K."/>
            <person name="Kim J.S."/>
            <person name="Kim D.S."/>
            <person name="Ko S.H."/>
            <person name="Yang S.H."/>
            <person name="Lee J.S."/>
        </authorList>
    </citation>
    <scope>NUCLEOTIDE SEQUENCE [LARGE SCALE GENOMIC DNA]</scope>
    <source>
        <strain evidence="4 5">KCTC 33723</strain>
    </source>
</reference>
<keyword evidence="2 4" id="KW-0238">DNA-binding</keyword>
<evidence type="ECO:0000256" key="1">
    <source>
        <dbReference type="ARBA" id="ARBA00023015"/>
    </source>
</evidence>
<dbReference type="SUPFAM" id="SSF46689">
    <property type="entry name" value="Homeodomain-like"/>
    <property type="match status" value="2"/>
</dbReference>
<dbReference type="Pfam" id="PF12833">
    <property type="entry name" value="HTH_18"/>
    <property type="match status" value="1"/>
</dbReference>
<accession>A0A3G9IPZ2</accession>
<evidence type="ECO:0000313" key="5">
    <source>
        <dbReference type="Proteomes" id="UP000275368"/>
    </source>
</evidence>
<dbReference type="PRINTS" id="PR00032">
    <property type="entry name" value="HTHARAC"/>
</dbReference>
<dbReference type="SUPFAM" id="SSF52172">
    <property type="entry name" value="CheY-like"/>
    <property type="match status" value="1"/>
</dbReference>
<dbReference type="SMART" id="SM00342">
    <property type="entry name" value="HTH_ARAC"/>
    <property type="match status" value="1"/>
</dbReference>
<sequence>MNILIVDDEIHIREGLRRTIESAFQTLNVHTADSAEAALDKLRDVPVDIVIADIMMNGMTGLELIAAGKVLYKRIHWIILSAHSDFHFAQEALRQGARDYLLKPIGKSKLIELLTRLQAEIKQDEIQLSDEELLSRNLRLMRESVFQRFAAGMDIGPFNISKLAEQYPSFYLVMINLQQEKEASLFHFMTENIVTEMVEAGERGVVFSLDQRTVIALVSATTEPEPEPFIQELTEILDRCLKRAYGIHVSQQLMSDFRDIPSAIRALRSLPAQTHESEPTQVEENPSGAIPIAIQYIQAHYQDELSLEKVAAAVYLNAAYFSQLFKQKMGQGYKEYVIRLRMDKAAEILQQTNMKITEVAYQVGYQELRHFTQVFRKTFQVTPTEYRQNNHQGEV</sequence>
<dbReference type="Proteomes" id="UP000275368">
    <property type="component" value="Chromosome"/>
</dbReference>
<dbReference type="PROSITE" id="PS50110">
    <property type="entry name" value="RESPONSE_REGULATORY"/>
    <property type="match status" value="1"/>
</dbReference>
<dbReference type="PROSITE" id="PS01124">
    <property type="entry name" value="HTH_ARAC_FAMILY_2"/>
    <property type="match status" value="1"/>
</dbReference>
<dbReference type="PANTHER" id="PTHR43280">
    <property type="entry name" value="ARAC-FAMILY TRANSCRIPTIONAL REGULATOR"/>
    <property type="match status" value="1"/>
</dbReference>
<gene>
    <name evidence="4" type="ORF">Back11_16870</name>
</gene>
<dbReference type="SMART" id="SM00448">
    <property type="entry name" value="REC"/>
    <property type="match status" value="1"/>
</dbReference>
<protein>
    <submittedName>
        <fullName evidence="4">DNA-binding response regulator</fullName>
    </submittedName>
</protein>
<evidence type="ECO:0000313" key="4">
    <source>
        <dbReference type="EMBL" id="BBH20342.1"/>
    </source>
</evidence>
<dbReference type="OrthoDB" id="9788446at2"/>
<organism evidence="4 5">
    <name type="scientific">Paenibacillus baekrokdamisoli</name>
    <dbReference type="NCBI Taxonomy" id="1712516"/>
    <lineage>
        <taxon>Bacteria</taxon>
        <taxon>Bacillati</taxon>
        <taxon>Bacillota</taxon>
        <taxon>Bacilli</taxon>
        <taxon>Bacillales</taxon>
        <taxon>Paenibacillaceae</taxon>
        <taxon>Paenibacillus</taxon>
    </lineage>
</organism>
<dbReference type="InterPro" id="IPR001789">
    <property type="entry name" value="Sig_transdc_resp-reg_receiver"/>
</dbReference>
<dbReference type="GO" id="GO:0043565">
    <property type="term" value="F:sequence-specific DNA binding"/>
    <property type="evidence" value="ECO:0007669"/>
    <property type="project" value="InterPro"/>
</dbReference>
<evidence type="ECO:0000256" key="3">
    <source>
        <dbReference type="ARBA" id="ARBA00023163"/>
    </source>
</evidence>
<dbReference type="InterPro" id="IPR020449">
    <property type="entry name" value="Tscrpt_reg_AraC-type_HTH"/>
</dbReference>
<dbReference type="GO" id="GO:0000160">
    <property type="term" value="P:phosphorelay signal transduction system"/>
    <property type="evidence" value="ECO:0007669"/>
    <property type="project" value="InterPro"/>
</dbReference>
<dbReference type="PANTHER" id="PTHR43280:SF28">
    <property type="entry name" value="HTH-TYPE TRANSCRIPTIONAL ACTIVATOR RHAS"/>
    <property type="match status" value="1"/>
</dbReference>
<dbReference type="PROSITE" id="PS00041">
    <property type="entry name" value="HTH_ARAC_FAMILY_1"/>
    <property type="match status" value="1"/>
</dbReference>
<dbReference type="InterPro" id="IPR018060">
    <property type="entry name" value="HTH_AraC"/>
</dbReference>
<keyword evidence="5" id="KW-1185">Reference proteome</keyword>
<dbReference type="RefSeq" id="WP_125655315.1">
    <property type="nucleotide sequence ID" value="NZ_AP019308.1"/>
</dbReference>
<dbReference type="CDD" id="cd17536">
    <property type="entry name" value="REC_YesN-like"/>
    <property type="match status" value="1"/>
</dbReference>
<evidence type="ECO:0000256" key="2">
    <source>
        <dbReference type="ARBA" id="ARBA00023125"/>
    </source>
</evidence>
<keyword evidence="3" id="KW-0804">Transcription</keyword>
<dbReference type="EMBL" id="AP019308">
    <property type="protein sequence ID" value="BBH20342.1"/>
    <property type="molecule type" value="Genomic_DNA"/>
</dbReference>
<dbReference type="Pfam" id="PF00072">
    <property type="entry name" value="Response_reg"/>
    <property type="match status" value="1"/>
</dbReference>
<dbReference type="AlphaFoldDB" id="A0A3G9IPZ2"/>
<proteinExistence type="predicted"/>
<dbReference type="InterPro" id="IPR018062">
    <property type="entry name" value="HTH_AraC-typ_CS"/>
</dbReference>
<dbReference type="GO" id="GO:0003700">
    <property type="term" value="F:DNA-binding transcription factor activity"/>
    <property type="evidence" value="ECO:0007669"/>
    <property type="project" value="InterPro"/>
</dbReference>